<name>A0A814YRG6_9BILA</name>
<evidence type="ECO:0000313" key="4">
    <source>
        <dbReference type="EMBL" id="CAF3996491.1"/>
    </source>
</evidence>
<evidence type="ECO:0000313" key="3">
    <source>
        <dbReference type="EMBL" id="CAF3793169.1"/>
    </source>
</evidence>
<evidence type="ECO:0000313" key="2">
    <source>
        <dbReference type="EMBL" id="CAF1233914.1"/>
    </source>
</evidence>
<organism evidence="2 5">
    <name type="scientific">Didymodactylos carnosus</name>
    <dbReference type="NCBI Taxonomy" id="1234261"/>
    <lineage>
        <taxon>Eukaryota</taxon>
        <taxon>Metazoa</taxon>
        <taxon>Spiralia</taxon>
        <taxon>Gnathifera</taxon>
        <taxon>Rotifera</taxon>
        <taxon>Eurotatoria</taxon>
        <taxon>Bdelloidea</taxon>
        <taxon>Philodinida</taxon>
        <taxon>Philodinidae</taxon>
        <taxon>Didymodactylos</taxon>
    </lineage>
</organism>
<dbReference type="EMBL" id="CAJOBC010009789">
    <property type="protein sequence ID" value="CAF3996491.1"/>
    <property type="molecule type" value="Genomic_DNA"/>
</dbReference>
<dbReference type="Proteomes" id="UP000682733">
    <property type="component" value="Unassembled WGS sequence"/>
</dbReference>
<dbReference type="EMBL" id="CAJNOQ010009784">
    <property type="protein sequence ID" value="CAF1233914.1"/>
    <property type="molecule type" value="Genomic_DNA"/>
</dbReference>
<protein>
    <submittedName>
        <fullName evidence="2">Uncharacterized protein</fullName>
    </submittedName>
</protein>
<dbReference type="EMBL" id="CAJNOK010007109">
    <property type="protein sequence ID" value="CAF1024668.1"/>
    <property type="molecule type" value="Genomic_DNA"/>
</dbReference>
<dbReference type="AlphaFoldDB" id="A0A814YRG6"/>
<keyword evidence="5" id="KW-1185">Reference proteome</keyword>
<evidence type="ECO:0000313" key="5">
    <source>
        <dbReference type="Proteomes" id="UP000663829"/>
    </source>
</evidence>
<proteinExistence type="predicted"/>
<reference evidence="2" key="1">
    <citation type="submission" date="2021-02" db="EMBL/GenBank/DDBJ databases">
        <authorList>
            <person name="Nowell W R."/>
        </authorList>
    </citation>
    <scope>NUCLEOTIDE SEQUENCE</scope>
</reference>
<gene>
    <name evidence="2" type="ORF">GPM918_LOCUS25314</name>
    <name evidence="1" type="ORF">OVA965_LOCUS15682</name>
    <name evidence="4" type="ORF">SRO942_LOCUS25320</name>
    <name evidence="3" type="ORF">TMI583_LOCUS15691</name>
</gene>
<dbReference type="EMBL" id="CAJOBA010007120">
    <property type="protein sequence ID" value="CAF3793169.1"/>
    <property type="molecule type" value="Genomic_DNA"/>
</dbReference>
<dbReference type="OrthoDB" id="10049184at2759"/>
<accession>A0A814YRG6</accession>
<sequence>MNAWLQDLQSVGYIFPALINQRKTQELVVQKRAAVCVTGVIECIHEAWEQSEHEIHRRLNGDIDTFLFLSSTEPKGVTPPIVPLEKRLKDARLYNATVKILYEDRPLDPGLPSSCQTNYQIPPPYVQLADYKIPQYFQQLWALAKSLSKSNFR</sequence>
<dbReference type="Proteomes" id="UP000681722">
    <property type="component" value="Unassembled WGS sequence"/>
</dbReference>
<dbReference type="Proteomes" id="UP000663829">
    <property type="component" value="Unassembled WGS sequence"/>
</dbReference>
<dbReference type="Proteomes" id="UP000677228">
    <property type="component" value="Unassembled WGS sequence"/>
</dbReference>
<comment type="caution">
    <text evidence="2">The sequence shown here is derived from an EMBL/GenBank/DDBJ whole genome shotgun (WGS) entry which is preliminary data.</text>
</comment>
<evidence type="ECO:0000313" key="1">
    <source>
        <dbReference type="EMBL" id="CAF1024668.1"/>
    </source>
</evidence>